<comment type="caution">
    <text evidence="1">The sequence shown here is derived from an EMBL/GenBank/DDBJ whole genome shotgun (WGS) entry which is preliminary data.</text>
</comment>
<dbReference type="EMBL" id="BSXT01000828">
    <property type="protein sequence ID" value="GMF34644.1"/>
    <property type="molecule type" value="Genomic_DNA"/>
</dbReference>
<evidence type="ECO:0000313" key="2">
    <source>
        <dbReference type="Proteomes" id="UP001165121"/>
    </source>
</evidence>
<dbReference type="Proteomes" id="UP001165121">
    <property type="component" value="Unassembled WGS sequence"/>
</dbReference>
<keyword evidence="2" id="KW-1185">Reference proteome</keyword>
<accession>A0A9W6XAF0</accession>
<sequence>MVVAPGLLTRAETSPLDEHECYGHIKRNCPEKDKSSKSGKKAKFVLVADARLTGGDDAWIIDSGASRRLVGNEDSLINATTCAERCKMADGEWLTASKRACFCIE</sequence>
<protein>
    <submittedName>
        <fullName evidence="1">Unnamed protein product</fullName>
    </submittedName>
</protein>
<dbReference type="AlphaFoldDB" id="A0A9W6XAF0"/>
<evidence type="ECO:0000313" key="1">
    <source>
        <dbReference type="EMBL" id="GMF34644.1"/>
    </source>
</evidence>
<proteinExistence type="predicted"/>
<reference evidence="1" key="1">
    <citation type="submission" date="2023-04" db="EMBL/GenBank/DDBJ databases">
        <title>Phytophthora fragariaefolia NBRC 109709.</title>
        <authorList>
            <person name="Ichikawa N."/>
            <person name="Sato H."/>
            <person name="Tonouchi N."/>
        </authorList>
    </citation>
    <scope>NUCLEOTIDE SEQUENCE</scope>
    <source>
        <strain evidence="1">NBRC 109709</strain>
    </source>
</reference>
<organism evidence="1 2">
    <name type="scientific">Phytophthora fragariaefolia</name>
    <dbReference type="NCBI Taxonomy" id="1490495"/>
    <lineage>
        <taxon>Eukaryota</taxon>
        <taxon>Sar</taxon>
        <taxon>Stramenopiles</taxon>
        <taxon>Oomycota</taxon>
        <taxon>Peronosporomycetes</taxon>
        <taxon>Peronosporales</taxon>
        <taxon>Peronosporaceae</taxon>
        <taxon>Phytophthora</taxon>
    </lineage>
</organism>
<gene>
    <name evidence="1" type="ORF">Pfra01_000894700</name>
</gene>
<name>A0A9W6XAF0_9STRA</name>